<dbReference type="EMBL" id="JARPWH010000052">
    <property type="protein sequence ID" value="MDT2403468.1"/>
    <property type="molecule type" value="Genomic_DNA"/>
</dbReference>
<accession>A0A437UMD1</accession>
<proteinExistence type="inferred from homology"/>
<dbReference type="EMBL" id="RYZS01000001">
    <property type="protein sequence ID" value="RVU94767.1"/>
    <property type="molecule type" value="Genomic_DNA"/>
</dbReference>
<dbReference type="Proteomes" id="UP000288388">
    <property type="component" value="Unassembled WGS sequence"/>
</dbReference>
<keyword evidence="3 6" id="KW-0808">Transferase</keyword>
<evidence type="ECO:0000256" key="1">
    <source>
        <dbReference type="ARBA" id="ARBA00006739"/>
    </source>
</evidence>
<keyword evidence="2 5" id="KW-0328">Glycosyltransferase</keyword>
<dbReference type="InterPro" id="IPR029044">
    <property type="entry name" value="Nucleotide-diphossugar_trans"/>
</dbReference>
<evidence type="ECO:0000259" key="4">
    <source>
        <dbReference type="Pfam" id="PF00535"/>
    </source>
</evidence>
<dbReference type="Pfam" id="PF00535">
    <property type="entry name" value="Glycos_transf_2"/>
    <property type="match status" value="1"/>
</dbReference>
<dbReference type="InterPro" id="IPR050834">
    <property type="entry name" value="Glycosyltransf_2"/>
</dbReference>
<gene>
    <name evidence="6" type="ORF">EK398_07860</name>
    <name evidence="5" type="ORF">P7D43_13930</name>
</gene>
<dbReference type="Proteomes" id="UP001260773">
    <property type="component" value="Unassembled WGS sequence"/>
</dbReference>
<evidence type="ECO:0000313" key="5">
    <source>
        <dbReference type="EMBL" id="MDT2403468.1"/>
    </source>
</evidence>
<feature type="domain" description="Glycosyltransferase 2-like" evidence="4">
    <location>
        <begin position="7"/>
        <end position="168"/>
    </location>
</feature>
<comment type="similarity">
    <text evidence="1">Belongs to the glycosyltransferase 2 family.</text>
</comment>
<reference evidence="5" key="2">
    <citation type="submission" date="2023-03" db="EMBL/GenBank/DDBJ databases">
        <authorList>
            <person name="Shen W."/>
            <person name="Cai J."/>
        </authorList>
    </citation>
    <scope>NUCLEOTIDE SEQUENCE</scope>
    <source>
        <strain evidence="5">P33-2</strain>
    </source>
</reference>
<dbReference type="GO" id="GO:0016757">
    <property type="term" value="F:glycosyltransferase activity"/>
    <property type="evidence" value="ECO:0007669"/>
    <property type="project" value="UniProtKB-KW"/>
</dbReference>
<evidence type="ECO:0000256" key="3">
    <source>
        <dbReference type="ARBA" id="ARBA00022679"/>
    </source>
</evidence>
<dbReference type="InterPro" id="IPR001173">
    <property type="entry name" value="Glyco_trans_2-like"/>
</dbReference>
<reference evidence="6 7" key="1">
    <citation type="submission" date="2018-12" db="EMBL/GenBank/DDBJ databases">
        <title>A novel vanA-carrying plasmid in a clinical isolate of Enterococcus avium.</title>
        <authorList>
            <person name="Bernasconi O.J."/>
            <person name="Luzzaro F."/>
            <person name="Endimiani A."/>
        </authorList>
    </citation>
    <scope>NUCLEOTIDE SEQUENCE [LARGE SCALE GENOMIC DNA]</scope>
    <source>
        <strain evidence="6 7">LC0559/18</strain>
    </source>
</reference>
<name>A0A437UMD1_ENTAV</name>
<dbReference type="PANTHER" id="PTHR43685">
    <property type="entry name" value="GLYCOSYLTRANSFERASE"/>
    <property type="match status" value="1"/>
</dbReference>
<dbReference type="PANTHER" id="PTHR43685:SF5">
    <property type="entry name" value="GLYCOSYLTRANSFERASE EPSE-RELATED"/>
    <property type="match status" value="1"/>
</dbReference>
<evidence type="ECO:0000313" key="6">
    <source>
        <dbReference type="EMBL" id="RVU94767.1"/>
    </source>
</evidence>
<evidence type="ECO:0000256" key="2">
    <source>
        <dbReference type="ARBA" id="ARBA00022676"/>
    </source>
</evidence>
<comment type="caution">
    <text evidence="6">The sequence shown here is derived from an EMBL/GenBank/DDBJ whole genome shotgun (WGS) entry which is preliminary data.</text>
</comment>
<dbReference type="AlphaFoldDB" id="A0A437UMD1"/>
<evidence type="ECO:0000313" key="7">
    <source>
        <dbReference type="Proteomes" id="UP000288388"/>
    </source>
</evidence>
<protein>
    <submittedName>
        <fullName evidence="6">Glycosyltransferase</fullName>
        <ecNumber evidence="5">2.4.-.-</ecNumber>
    </submittedName>
</protein>
<dbReference type="SUPFAM" id="SSF53448">
    <property type="entry name" value="Nucleotide-diphospho-sugar transferases"/>
    <property type="match status" value="1"/>
</dbReference>
<sequence>MNSVDVSILMSVYIKEKPEYLRTSLKSAINQTVRVKEIVLVLDGPITDQLQSVVEECQKECSDLIKLIPLKENVGLGKALAIGVEKCKYDLVARMDTDDIMIPTRIEKQIAEFTSDLDLTIVGSNIDEFYDSPESIVGRRVVPETNEEICNFSKKRNPFNHMTVMFKKSAVLDVGNYQPMMGFEDYYLWVRLLKAGYKGKNIQESLVFARTGEDMYARRGGKKYFLNGLKGRKAIYQAGLGSMSDYLISCSAHVVVSLLPNKIRGQIYENKLRK</sequence>
<dbReference type="EC" id="2.4.-.-" evidence="5"/>
<organism evidence="6 7">
    <name type="scientific">Enterococcus avium</name>
    <name type="common">Streptococcus avium</name>
    <dbReference type="NCBI Taxonomy" id="33945"/>
    <lineage>
        <taxon>Bacteria</taxon>
        <taxon>Bacillati</taxon>
        <taxon>Bacillota</taxon>
        <taxon>Bacilli</taxon>
        <taxon>Lactobacillales</taxon>
        <taxon>Enterococcaceae</taxon>
        <taxon>Enterococcus</taxon>
    </lineage>
</organism>
<dbReference type="RefSeq" id="WP_070621273.1">
    <property type="nucleotide sequence ID" value="NZ_CAKOCJ010000060.1"/>
</dbReference>
<dbReference type="Gene3D" id="3.90.550.10">
    <property type="entry name" value="Spore Coat Polysaccharide Biosynthesis Protein SpsA, Chain A"/>
    <property type="match status" value="1"/>
</dbReference>